<dbReference type="InterPro" id="IPR026705">
    <property type="entry name" value="Hid-1/Ecm30"/>
</dbReference>
<feature type="compositionally biased region" description="Polar residues" evidence="1">
    <location>
        <begin position="165"/>
        <end position="177"/>
    </location>
</feature>
<proteinExistence type="predicted"/>
<accession>A0A1E3NSD6</accession>
<feature type="region of interest" description="Disordered" evidence="1">
    <location>
        <begin position="796"/>
        <end position="829"/>
    </location>
</feature>
<organism evidence="2 3">
    <name type="scientific">Pichia membranifaciens NRRL Y-2026</name>
    <dbReference type="NCBI Taxonomy" id="763406"/>
    <lineage>
        <taxon>Eukaryota</taxon>
        <taxon>Fungi</taxon>
        <taxon>Dikarya</taxon>
        <taxon>Ascomycota</taxon>
        <taxon>Saccharomycotina</taxon>
        <taxon>Pichiomycetes</taxon>
        <taxon>Pichiales</taxon>
        <taxon>Pichiaceae</taxon>
        <taxon>Pichia</taxon>
    </lineage>
</organism>
<dbReference type="GO" id="GO:0005797">
    <property type="term" value="C:Golgi medial cisterna"/>
    <property type="evidence" value="ECO:0007669"/>
    <property type="project" value="TreeGrafter"/>
</dbReference>
<evidence type="ECO:0000313" key="2">
    <source>
        <dbReference type="EMBL" id="ODQ48982.1"/>
    </source>
</evidence>
<dbReference type="Pfam" id="PF12722">
    <property type="entry name" value="Hid1"/>
    <property type="match status" value="1"/>
</dbReference>
<dbReference type="PANTHER" id="PTHR21575">
    <property type="entry name" value="PROTEIN HID1"/>
    <property type="match status" value="1"/>
</dbReference>
<evidence type="ECO:0008006" key="4">
    <source>
        <dbReference type="Google" id="ProtNLM"/>
    </source>
</evidence>
<dbReference type="EMBL" id="KV454001">
    <property type="protein sequence ID" value="ODQ48982.1"/>
    <property type="molecule type" value="Genomic_DNA"/>
</dbReference>
<evidence type="ECO:0000313" key="3">
    <source>
        <dbReference type="Proteomes" id="UP000094455"/>
    </source>
</evidence>
<dbReference type="OrthoDB" id="432953at2759"/>
<reference evidence="2 3" key="1">
    <citation type="journal article" date="2016" name="Proc. Natl. Acad. Sci. U.S.A.">
        <title>Comparative genomics of biotechnologically important yeasts.</title>
        <authorList>
            <person name="Riley R."/>
            <person name="Haridas S."/>
            <person name="Wolfe K.H."/>
            <person name="Lopes M.R."/>
            <person name="Hittinger C.T."/>
            <person name="Goeker M."/>
            <person name="Salamov A.A."/>
            <person name="Wisecaver J.H."/>
            <person name="Long T.M."/>
            <person name="Calvey C.H."/>
            <person name="Aerts A.L."/>
            <person name="Barry K.W."/>
            <person name="Choi C."/>
            <person name="Clum A."/>
            <person name="Coughlan A.Y."/>
            <person name="Deshpande S."/>
            <person name="Douglass A.P."/>
            <person name="Hanson S.J."/>
            <person name="Klenk H.-P."/>
            <person name="LaButti K.M."/>
            <person name="Lapidus A."/>
            <person name="Lindquist E.A."/>
            <person name="Lipzen A.M."/>
            <person name="Meier-Kolthoff J.P."/>
            <person name="Ohm R.A."/>
            <person name="Otillar R.P."/>
            <person name="Pangilinan J.L."/>
            <person name="Peng Y."/>
            <person name="Rokas A."/>
            <person name="Rosa C.A."/>
            <person name="Scheuner C."/>
            <person name="Sibirny A.A."/>
            <person name="Slot J.C."/>
            <person name="Stielow J.B."/>
            <person name="Sun H."/>
            <person name="Kurtzman C.P."/>
            <person name="Blackwell M."/>
            <person name="Grigoriev I.V."/>
            <person name="Jeffries T.W."/>
        </authorList>
    </citation>
    <scope>NUCLEOTIDE SEQUENCE [LARGE SCALE GENOMIC DNA]</scope>
    <source>
        <strain evidence="2 3">NRRL Y-2026</strain>
    </source>
</reference>
<feature type="compositionally biased region" description="Low complexity" evidence="1">
    <location>
        <begin position="1149"/>
        <end position="1177"/>
    </location>
</feature>
<dbReference type="Proteomes" id="UP000094455">
    <property type="component" value="Unassembled WGS sequence"/>
</dbReference>
<name>A0A1E3NSD6_9ASCO</name>
<keyword evidence="3" id="KW-1185">Reference proteome</keyword>
<dbReference type="AlphaFoldDB" id="A0A1E3NSD6"/>
<evidence type="ECO:0000256" key="1">
    <source>
        <dbReference type="SAM" id="MobiDB-lite"/>
    </source>
</evidence>
<dbReference type="GO" id="GO:0016020">
    <property type="term" value="C:membrane"/>
    <property type="evidence" value="ECO:0007669"/>
    <property type="project" value="TreeGrafter"/>
</dbReference>
<feature type="region of interest" description="Disordered" evidence="1">
    <location>
        <begin position="1148"/>
        <end position="1177"/>
    </location>
</feature>
<feature type="region of interest" description="Disordered" evidence="1">
    <location>
        <begin position="725"/>
        <end position="761"/>
    </location>
</feature>
<feature type="region of interest" description="Disordered" evidence="1">
    <location>
        <begin position="161"/>
        <end position="180"/>
    </location>
</feature>
<sequence>MGSNEVRTKLKSHISKLMDKRADVRETSSYWSAFWKLPTSIDDVVSVFNPPDIRFIRDNNIEGFTKLILNTVNRLIYLSKLKNVRLSVFPTNQLLNCVRILSVVLPFLYEKRHLDYIESEVFWNRIYHTPNYSSSADEDGKDHDTNSGTIGSIDEVQEPRDSGAVSFSDQNSTNSPGDSVKVNHDEMVYAEKPIGAELVNACLDLLFTLNFTVESRAKSEYSSPILANDYQPIVWEPGLEVQGNYRDTKVNIDSNRLEIVRLMLVLFSKSIYIPPADVVSSGSRFLTVLVAATDGRKFYILCLSLWNTIARSIRTNDSNSGSNTNVSSNINGLDIPVEEHKNLRILMVTNSLQLFTLMVVYPLPKKDISFLFKHNILSNNDVPRTRSRIFLSKITNSKDIQIIIKTFTAPLFKPIVDNDLDTFSYLMKTSKLIDDKELHIWGLELMMILLEFFQCNARFRAHFAELVGPDFFVLLLFYILKFKNEKKHASFVKLCVYFLLIITADFRLSSKLLASFDAHLYDSLPQLLRTSTTPTSYRDFLTIHICNIVSSDYDFVMIPPLVEILYNLIPLHATISAYNRRENREVMGNRRVKDLSRCPPSQMSYAASTSLIHVVNKLSKYNNVPNDFIVQLDYLSLIFSACCHAILRDPYDTIVLMYVFAKNANTFARLAANIKRVSDQLFTDMIQKERKEYERETQQQRLQLQQQIQSSQELQRPISQIDNESKESLDLPVLSRQSTQNTLESIPSMRSMPAVTKQTSQLSIPSISSGFISNFTDDSVDPMNVSFNAINNNGNADNNYGNNSNSNSSNVNDSNSNNNNSNNNTSVNGQASIDVSKETDNGDAAVTPFNDEVFNAELPLGMTARSKEKQAYYEKFDQKWSGKEAFDLLRESLKIVSDAGSIRATNETKAQQPQDASAIIQKLLKRDLDSLFSKIEKSDIYDPLRMEFQPLKFKWTRATLGWYISLLWGNIFLNYNSFAAKGLLAEISLGFSVFKKASSSWGFGSWKLGSVSSSPTTPAASSPTTLPTSIFAEGYSNVVDLSVYYDNILKQSIWFGTHIQLFRVNPVVLRDHYALQHGKSELSSLNGFNGNTSPSFSEVFWKRNTVTSPSLGMRNGSGVFTEGFWKRQGGRPNSIDRRDSDGSLKIQLSRSSNGNLNTNNAITSNNNTNNNSKPYVS</sequence>
<feature type="region of interest" description="Disordered" evidence="1">
    <location>
        <begin position="133"/>
        <end position="155"/>
    </location>
</feature>
<dbReference type="STRING" id="763406.A0A1E3NSD6"/>
<dbReference type="RefSeq" id="XP_019020095.1">
    <property type="nucleotide sequence ID" value="XM_019163674.1"/>
</dbReference>
<feature type="compositionally biased region" description="Low complexity" evidence="1">
    <location>
        <begin position="796"/>
        <end position="828"/>
    </location>
</feature>
<dbReference type="PANTHER" id="PTHR21575:SF12">
    <property type="entry name" value="PROTEIN HID1"/>
    <property type="match status" value="1"/>
</dbReference>
<dbReference type="GO" id="GO:0000138">
    <property type="term" value="C:Golgi trans cisterna"/>
    <property type="evidence" value="ECO:0007669"/>
    <property type="project" value="TreeGrafter"/>
</dbReference>
<feature type="compositionally biased region" description="Polar residues" evidence="1">
    <location>
        <begin position="735"/>
        <end position="745"/>
    </location>
</feature>
<dbReference type="GeneID" id="30180361"/>
<gene>
    <name evidence="2" type="ORF">PICMEDRAFT_70568</name>
</gene>
<protein>
    <recommendedName>
        <fullName evidence="4">Protein HID1</fullName>
    </recommendedName>
</protein>